<proteinExistence type="predicted"/>
<gene>
    <name evidence="2" type="ORF">IAA54_04790</name>
</gene>
<comment type="caution">
    <text evidence="2">The sequence shown here is derived from an EMBL/GenBank/DDBJ whole genome shotgun (WGS) entry which is preliminary data.</text>
</comment>
<keyword evidence="1" id="KW-0812">Transmembrane</keyword>
<evidence type="ECO:0000313" key="3">
    <source>
        <dbReference type="Proteomes" id="UP000886785"/>
    </source>
</evidence>
<dbReference type="EMBL" id="DVHF01000053">
    <property type="protein sequence ID" value="HIR56964.1"/>
    <property type="molecule type" value="Genomic_DNA"/>
</dbReference>
<evidence type="ECO:0000313" key="2">
    <source>
        <dbReference type="EMBL" id="HIR56964.1"/>
    </source>
</evidence>
<dbReference type="Proteomes" id="UP000886785">
    <property type="component" value="Unassembled WGS sequence"/>
</dbReference>
<organism evidence="2 3">
    <name type="scientific">Candidatus Gallacutalibacter pullicola</name>
    <dbReference type="NCBI Taxonomy" id="2840830"/>
    <lineage>
        <taxon>Bacteria</taxon>
        <taxon>Bacillati</taxon>
        <taxon>Bacillota</taxon>
        <taxon>Clostridia</taxon>
        <taxon>Eubacteriales</taxon>
        <taxon>Candidatus Gallacutalibacter</taxon>
    </lineage>
</organism>
<sequence>MDVFLEQIIKKKASGIDYLIYLGVIVAAIILLLASMIFIPTLSVMVLAGAIFGAYYLITMRDLEYEYSFTNGDLTVDKIIHRRSRKRLISFDVHTVEEMGKYDPQKHAARDYSKRLIVSQYADGRDSWYMTFRHSKFGNTLLVFTPDEKILAAVKGFLPRQVAVDAFRGN</sequence>
<accession>A0A9D1J1D2</accession>
<dbReference type="AlphaFoldDB" id="A0A9D1J1D2"/>
<keyword evidence="1" id="KW-0472">Membrane</keyword>
<reference evidence="2" key="2">
    <citation type="journal article" date="2021" name="PeerJ">
        <title>Extensive microbial diversity within the chicken gut microbiome revealed by metagenomics and culture.</title>
        <authorList>
            <person name="Gilroy R."/>
            <person name="Ravi A."/>
            <person name="Getino M."/>
            <person name="Pursley I."/>
            <person name="Horton D.L."/>
            <person name="Alikhan N.F."/>
            <person name="Baker D."/>
            <person name="Gharbi K."/>
            <person name="Hall N."/>
            <person name="Watson M."/>
            <person name="Adriaenssens E.M."/>
            <person name="Foster-Nyarko E."/>
            <person name="Jarju S."/>
            <person name="Secka A."/>
            <person name="Antonio M."/>
            <person name="Oren A."/>
            <person name="Chaudhuri R.R."/>
            <person name="La Ragione R."/>
            <person name="Hildebrand F."/>
            <person name="Pallen M.J."/>
        </authorList>
    </citation>
    <scope>NUCLEOTIDE SEQUENCE</scope>
    <source>
        <strain evidence="2">ChiSjej1B19-7085</strain>
    </source>
</reference>
<name>A0A9D1J1D2_9FIRM</name>
<evidence type="ECO:0000256" key="1">
    <source>
        <dbReference type="SAM" id="Phobius"/>
    </source>
</evidence>
<dbReference type="Pfam" id="PF19601">
    <property type="entry name" value="DUF6106"/>
    <property type="match status" value="1"/>
</dbReference>
<protein>
    <submittedName>
        <fullName evidence="2">Uncharacterized protein</fullName>
    </submittedName>
</protein>
<keyword evidence="1" id="KW-1133">Transmembrane helix</keyword>
<feature type="transmembrane region" description="Helical" evidence="1">
    <location>
        <begin position="42"/>
        <end position="58"/>
    </location>
</feature>
<feature type="transmembrane region" description="Helical" evidence="1">
    <location>
        <begin position="18"/>
        <end position="36"/>
    </location>
</feature>
<dbReference type="InterPro" id="IPR046088">
    <property type="entry name" value="DUF6106"/>
</dbReference>
<reference evidence="2" key="1">
    <citation type="submission" date="2020-10" db="EMBL/GenBank/DDBJ databases">
        <authorList>
            <person name="Gilroy R."/>
        </authorList>
    </citation>
    <scope>NUCLEOTIDE SEQUENCE</scope>
    <source>
        <strain evidence="2">ChiSjej1B19-7085</strain>
    </source>
</reference>